<gene>
    <name evidence="6" type="ORF">SANBI_000111</name>
</gene>
<dbReference type="PROSITE" id="PS51257">
    <property type="entry name" value="PROKAR_LIPOPROTEIN"/>
    <property type="match status" value="1"/>
</dbReference>
<dbReference type="Gene3D" id="3.40.50.2300">
    <property type="match status" value="2"/>
</dbReference>
<dbReference type="InterPro" id="IPR025997">
    <property type="entry name" value="SBP_2_dom"/>
</dbReference>
<feature type="chain" id="PRO_5042120309" evidence="4">
    <location>
        <begin position="25"/>
        <end position="319"/>
    </location>
</feature>
<accession>A0AAF0Z8L9</accession>
<dbReference type="GO" id="GO:0030246">
    <property type="term" value="F:carbohydrate binding"/>
    <property type="evidence" value="ECO:0007669"/>
    <property type="project" value="UniProtKB-ARBA"/>
</dbReference>
<dbReference type="KEGG" id="sbil:SANBI_000111"/>
<dbReference type="Proteomes" id="UP001304340">
    <property type="component" value="Chromosome"/>
</dbReference>
<dbReference type="SUPFAM" id="SSF53822">
    <property type="entry name" value="Periplasmic binding protein-like I"/>
    <property type="match status" value="1"/>
</dbReference>
<dbReference type="PANTHER" id="PTHR46847:SF1">
    <property type="entry name" value="D-ALLOSE-BINDING PERIPLASMIC PROTEIN-RELATED"/>
    <property type="match status" value="1"/>
</dbReference>
<sequence>MTFTTRGRLAAVVLTTSLVLGGTAACGRGDTDGGGSGEGSGKSVTLSLSTLNNPFFVDVRDGAQEAADELGIDLTVVDAQNDSTAQTDQIASAVSSGTEGLLINAVDSDAAAAAVAPALSGDLPVIGVDRTVNGAEITSLVSSDNVAGGSQAADALAKAIGEQGKVIVLQGQPGTSASRDRGAGFTEGIAAYPGIEVVAMQTANFDRAQALDVATNLLQANPDVVGIFAENDEMALGAIQALGARAGDDVHVVGFDGTDDGLAAVESGTLEATIAQQPRELGRQSVELMADVLAGETVDSEVPVAVETVTKDNVGDYQS</sequence>
<dbReference type="Pfam" id="PF13407">
    <property type="entry name" value="Peripla_BP_4"/>
    <property type="match status" value="1"/>
</dbReference>
<evidence type="ECO:0000256" key="3">
    <source>
        <dbReference type="ARBA" id="ARBA00022729"/>
    </source>
</evidence>
<keyword evidence="3 4" id="KW-0732">Signal</keyword>
<dbReference type="InterPro" id="IPR028082">
    <property type="entry name" value="Peripla_BP_I"/>
</dbReference>
<reference evidence="7" key="1">
    <citation type="submission" date="2023-11" db="EMBL/GenBank/DDBJ databases">
        <authorList>
            <person name="Helweg L.P."/>
            <person name="Kiel A."/>
            <person name="Hitz F."/>
            <person name="Ruckert-Reed C."/>
            <person name="Busche T."/>
            <person name="Kaltschmidt B."/>
            <person name="Kaltschmidt C."/>
        </authorList>
    </citation>
    <scope>NUCLEOTIDE SEQUENCE [LARGE SCALE GENOMIC DNA]</scope>
    <source>
        <strain evidence="7">4.1</strain>
    </source>
</reference>
<evidence type="ECO:0000256" key="2">
    <source>
        <dbReference type="ARBA" id="ARBA00007639"/>
    </source>
</evidence>
<proteinExistence type="inferred from homology"/>
<protein>
    <submittedName>
        <fullName evidence="6">Substrate-binding domain-containing protein</fullName>
    </submittedName>
</protein>
<dbReference type="EMBL" id="CP138359">
    <property type="protein sequence ID" value="WPF82506.1"/>
    <property type="molecule type" value="Genomic_DNA"/>
</dbReference>
<dbReference type="AlphaFoldDB" id="A0AAF0Z8L9"/>
<evidence type="ECO:0000256" key="1">
    <source>
        <dbReference type="ARBA" id="ARBA00004196"/>
    </source>
</evidence>
<evidence type="ECO:0000259" key="5">
    <source>
        <dbReference type="Pfam" id="PF13407"/>
    </source>
</evidence>
<feature type="signal peptide" evidence="4">
    <location>
        <begin position="1"/>
        <end position="24"/>
    </location>
</feature>
<dbReference type="GO" id="GO:0030313">
    <property type="term" value="C:cell envelope"/>
    <property type="evidence" value="ECO:0007669"/>
    <property type="project" value="UniProtKB-SubCell"/>
</dbReference>
<evidence type="ECO:0000313" key="6">
    <source>
        <dbReference type="EMBL" id="WPF82506.1"/>
    </source>
</evidence>
<keyword evidence="7" id="KW-1185">Reference proteome</keyword>
<comment type="subcellular location">
    <subcellularLocation>
        <location evidence="1">Cell envelope</location>
    </subcellularLocation>
</comment>
<evidence type="ECO:0000313" key="7">
    <source>
        <dbReference type="Proteomes" id="UP001304340"/>
    </source>
</evidence>
<name>A0AAF0Z8L9_9MICO</name>
<dbReference type="RefSeq" id="WP_319157947.1">
    <property type="nucleotide sequence ID" value="NZ_CP138359.1"/>
</dbReference>
<organism evidence="6 7">
    <name type="scientific">Sanguibacter biliveldensis</name>
    <dbReference type="NCBI Taxonomy" id="3030830"/>
    <lineage>
        <taxon>Bacteria</taxon>
        <taxon>Bacillati</taxon>
        <taxon>Actinomycetota</taxon>
        <taxon>Actinomycetes</taxon>
        <taxon>Micrococcales</taxon>
        <taxon>Sanguibacteraceae</taxon>
        <taxon>Sanguibacter</taxon>
    </lineage>
</organism>
<evidence type="ECO:0000256" key="4">
    <source>
        <dbReference type="SAM" id="SignalP"/>
    </source>
</evidence>
<feature type="domain" description="Periplasmic binding protein" evidence="5">
    <location>
        <begin position="46"/>
        <end position="296"/>
    </location>
</feature>
<dbReference type="PANTHER" id="PTHR46847">
    <property type="entry name" value="D-ALLOSE-BINDING PERIPLASMIC PROTEIN-RELATED"/>
    <property type="match status" value="1"/>
</dbReference>
<comment type="similarity">
    <text evidence="2">Belongs to the bacterial solute-binding protein 2 family.</text>
</comment>